<dbReference type="Proteomes" id="UP001254257">
    <property type="component" value="Unassembled WGS sequence"/>
</dbReference>
<evidence type="ECO:0000313" key="1">
    <source>
        <dbReference type="EMBL" id="MDU0343899.1"/>
    </source>
</evidence>
<keyword evidence="2" id="KW-1185">Reference proteome</keyword>
<organism evidence="1 2">
    <name type="scientific">Bosea rubneri</name>
    <dbReference type="NCBI Taxonomy" id="3075434"/>
    <lineage>
        <taxon>Bacteria</taxon>
        <taxon>Pseudomonadati</taxon>
        <taxon>Pseudomonadota</taxon>
        <taxon>Alphaproteobacteria</taxon>
        <taxon>Hyphomicrobiales</taxon>
        <taxon>Boseaceae</taxon>
        <taxon>Bosea</taxon>
    </lineage>
</organism>
<dbReference type="EMBL" id="JAWDID010000094">
    <property type="protein sequence ID" value="MDU0343899.1"/>
    <property type="molecule type" value="Genomic_DNA"/>
</dbReference>
<dbReference type="RefSeq" id="WP_316021593.1">
    <property type="nucleotide sequence ID" value="NZ_JAWDID010000094.1"/>
</dbReference>
<name>A0ABU3SGG5_9HYPH</name>
<protein>
    <submittedName>
        <fullName evidence="1">Uncharacterized protein</fullName>
    </submittedName>
</protein>
<comment type="caution">
    <text evidence="1">The sequence shown here is derived from an EMBL/GenBank/DDBJ whole genome shotgun (WGS) entry which is preliminary data.</text>
</comment>
<accession>A0ABU3SGG5</accession>
<proteinExistence type="predicted"/>
<sequence>MSAMHKPKPHTVTSAIEEQGRARLMLRMPQHRQAFAGVSSDRFLDLCEAYELACNALGHWSKSTCAEKG</sequence>
<evidence type="ECO:0000313" key="2">
    <source>
        <dbReference type="Proteomes" id="UP001254257"/>
    </source>
</evidence>
<gene>
    <name evidence="1" type="ORF">RKE40_28795</name>
</gene>
<reference evidence="1 2" key="1">
    <citation type="submission" date="2023-09" db="EMBL/GenBank/DDBJ databases">
        <title>Whole genome shotgun sequencing (WGS) of Bosea sp. ZW T0_25, isolated from stored onions (Allium cepa).</title>
        <authorList>
            <person name="Stoll D.A."/>
            <person name="Huch M."/>
        </authorList>
    </citation>
    <scope>NUCLEOTIDE SEQUENCE [LARGE SCALE GENOMIC DNA]</scope>
    <source>
        <strain evidence="1 2">ZW T0_25</strain>
    </source>
</reference>